<feature type="transmembrane region" description="Helical" evidence="6">
    <location>
        <begin position="88"/>
        <end position="108"/>
    </location>
</feature>
<evidence type="ECO:0000313" key="8">
    <source>
        <dbReference type="Proteomes" id="UP000288859"/>
    </source>
</evidence>
<comment type="caution">
    <text evidence="6">Lacks conserved residue(s) required for the propagation of feature annotation.</text>
</comment>
<gene>
    <name evidence="7" type="ORF">B0A52_06506</name>
</gene>
<dbReference type="EMBL" id="NAJM01000029">
    <property type="protein sequence ID" value="RVX69443.1"/>
    <property type="molecule type" value="Genomic_DNA"/>
</dbReference>
<evidence type="ECO:0000256" key="3">
    <source>
        <dbReference type="ARBA" id="ARBA00022692"/>
    </source>
</evidence>
<dbReference type="Proteomes" id="UP000288859">
    <property type="component" value="Unassembled WGS sequence"/>
</dbReference>
<dbReference type="AlphaFoldDB" id="A0A438N1L0"/>
<comment type="similarity">
    <text evidence="2 6">Belongs to the DP1 family.</text>
</comment>
<dbReference type="InterPro" id="IPR004345">
    <property type="entry name" value="TB2_DP1_HVA22"/>
</dbReference>
<evidence type="ECO:0000256" key="4">
    <source>
        <dbReference type="ARBA" id="ARBA00022989"/>
    </source>
</evidence>
<dbReference type="Pfam" id="PF03134">
    <property type="entry name" value="TB2_DP1_HVA22"/>
    <property type="match status" value="1"/>
</dbReference>
<evidence type="ECO:0000256" key="6">
    <source>
        <dbReference type="RuleBase" id="RU362006"/>
    </source>
</evidence>
<name>A0A438N1L0_EXOME</name>
<evidence type="ECO:0000256" key="2">
    <source>
        <dbReference type="ARBA" id="ARBA00008573"/>
    </source>
</evidence>
<proteinExistence type="inferred from homology"/>
<evidence type="ECO:0000256" key="1">
    <source>
        <dbReference type="ARBA" id="ARBA00004141"/>
    </source>
</evidence>
<sequence>MSFQDKAQHQISQIDKELSKYPVLNNFEKQTSVPKVYAFLGLVGLYFFLVFFNIGGEFLVNFAGFVLPGYYSLEALFSTSKVDDTQWLTYWVVYAFLTVFESIINAVYWFPFYYVFKFVLILWMALPATNGAQIVFRSFIQPVFARFFSDTGSATADVRSKTDAAFKSQ</sequence>
<keyword evidence="5 6" id="KW-0472">Membrane</keyword>
<dbReference type="GO" id="GO:0016020">
    <property type="term" value="C:membrane"/>
    <property type="evidence" value="ECO:0007669"/>
    <property type="project" value="UniProtKB-SubCell"/>
</dbReference>
<keyword evidence="3 6" id="KW-0812">Transmembrane</keyword>
<evidence type="ECO:0000256" key="5">
    <source>
        <dbReference type="ARBA" id="ARBA00023136"/>
    </source>
</evidence>
<organism evidence="7 8">
    <name type="scientific">Exophiala mesophila</name>
    <name type="common">Black yeast-like fungus</name>
    <dbReference type="NCBI Taxonomy" id="212818"/>
    <lineage>
        <taxon>Eukaryota</taxon>
        <taxon>Fungi</taxon>
        <taxon>Dikarya</taxon>
        <taxon>Ascomycota</taxon>
        <taxon>Pezizomycotina</taxon>
        <taxon>Eurotiomycetes</taxon>
        <taxon>Chaetothyriomycetidae</taxon>
        <taxon>Chaetothyriales</taxon>
        <taxon>Herpotrichiellaceae</taxon>
        <taxon>Exophiala</taxon>
    </lineage>
</organism>
<comment type="subcellular location">
    <subcellularLocation>
        <location evidence="1 6">Membrane</location>
        <topology evidence="1 6">Multi-pass membrane protein</topology>
    </subcellularLocation>
</comment>
<dbReference type="PANTHER" id="PTHR12300">
    <property type="entry name" value="HVA22-LIKE PROTEINS"/>
    <property type="match status" value="1"/>
</dbReference>
<dbReference type="VEuPathDB" id="FungiDB:PV10_05595"/>
<evidence type="ECO:0000313" key="7">
    <source>
        <dbReference type="EMBL" id="RVX69443.1"/>
    </source>
</evidence>
<keyword evidence="4 6" id="KW-1133">Transmembrane helix</keyword>
<dbReference type="OrthoDB" id="10009287at2759"/>
<comment type="caution">
    <text evidence="7">The sequence shown here is derived from an EMBL/GenBank/DDBJ whole genome shotgun (WGS) entry which is preliminary data.</text>
</comment>
<accession>A0A438N1L0</accession>
<protein>
    <recommendedName>
        <fullName evidence="6">Protein YOP1</fullName>
    </recommendedName>
</protein>
<dbReference type="PANTHER" id="PTHR12300:SF161">
    <property type="entry name" value="RECEPTOR EXPRESSION-ENHANCING PROTEIN"/>
    <property type="match status" value="1"/>
</dbReference>
<reference evidence="7 8" key="1">
    <citation type="submission" date="2017-03" db="EMBL/GenBank/DDBJ databases">
        <title>Genomes of endolithic fungi from Antarctica.</title>
        <authorList>
            <person name="Coleine C."/>
            <person name="Masonjones S."/>
            <person name="Stajich J.E."/>
        </authorList>
    </citation>
    <scope>NUCLEOTIDE SEQUENCE [LARGE SCALE GENOMIC DNA]</scope>
    <source>
        <strain evidence="7 8">CCFEE 6314</strain>
    </source>
</reference>
<feature type="transmembrane region" description="Helical" evidence="6">
    <location>
        <begin position="114"/>
        <end position="136"/>
    </location>
</feature>